<keyword evidence="1" id="KW-0175">Coiled coil</keyword>
<keyword evidence="3" id="KW-0812">Transmembrane</keyword>
<sequence>MNDLRNPDWQGRGPSDAVPRSPSSPMPDADDERRQEGMAEPIYTRRRPRGSHSRSSSSSRRKIRRLRILAGVLAAGLVSSIVFSLVLYFYIKRVSNGETQLSVAHQQLQGELAEARERITELNNDLRILLANRIPGIDRLVFDRQIELNDQYVKNITFVESGLDDERTIEFSTVLHNGRTGPVLPEVSILLFDESGLQTGRAQLDKSQTITPADIPELQPGETRTYSAQIDLFRQAPSKYFVVEVR</sequence>
<dbReference type="EMBL" id="NRRV01000014">
    <property type="protein sequence ID" value="MBK1630676.1"/>
    <property type="molecule type" value="Genomic_DNA"/>
</dbReference>
<evidence type="ECO:0000313" key="5">
    <source>
        <dbReference type="Proteomes" id="UP000748752"/>
    </source>
</evidence>
<dbReference type="RefSeq" id="WP_200235778.1">
    <property type="nucleotide sequence ID" value="NZ_NRRV01000014.1"/>
</dbReference>
<protein>
    <recommendedName>
        <fullName evidence="6">PilN domain-containing protein</fullName>
    </recommendedName>
</protein>
<evidence type="ECO:0008006" key="6">
    <source>
        <dbReference type="Google" id="ProtNLM"/>
    </source>
</evidence>
<comment type="caution">
    <text evidence="4">The sequence shown here is derived from an EMBL/GenBank/DDBJ whole genome shotgun (WGS) entry which is preliminary data.</text>
</comment>
<organism evidence="4 5">
    <name type="scientific">Thiohalocapsa halophila</name>
    <dbReference type="NCBI Taxonomy" id="69359"/>
    <lineage>
        <taxon>Bacteria</taxon>
        <taxon>Pseudomonadati</taxon>
        <taxon>Pseudomonadota</taxon>
        <taxon>Gammaproteobacteria</taxon>
        <taxon>Chromatiales</taxon>
        <taxon>Chromatiaceae</taxon>
        <taxon>Thiohalocapsa</taxon>
    </lineage>
</organism>
<keyword evidence="3" id="KW-0472">Membrane</keyword>
<proteinExistence type="predicted"/>
<dbReference type="Proteomes" id="UP000748752">
    <property type="component" value="Unassembled WGS sequence"/>
</dbReference>
<evidence type="ECO:0000313" key="4">
    <source>
        <dbReference type="EMBL" id="MBK1630676.1"/>
    </source>
</evidence>
<evidence type="ECO:0000256" key="1">
    <source>
        <dbReference type="SAM" id="Coils"/>
    </source>
</evidence>
<evidence type="ECO:0000256" key="3">
    <source>
        <dbReference type="SAM" id="Phobius"/>
    </source>
</evidence>
<feature type="transmembrane region" description="Helical" evidence="3">
    <location>
        <begin position="68"/>
        <end position="91"/>
    </location>
</feature>
<evidence type="ECO:0000256" key="2">
    <source>
        <dbReference type="SAM" id="MobiDB-lite"/>
    </source>
</evidence>
<feature type="region of interest" description="Disordered" evidence="2">
    <location>
        <begin position="1"/>
        <end position="59"/>
    </location>
</feature>
<keyword evidence="5" id="KW-1185">Reference proteome</keyword>
<accession>A0ABS1CFJ0</accession>
<reference evidence="4 5" key="1">
    <citation type="journal article" date="2020" name="Microorganisms">
        <title>Osmotic Adaptation and Compatible Solute Biosynthesis of Phototrophic Bacteria as Revealed from Genome Analyses.</title>
        <authorList>
            <person name="Imhoff J.F."/>
            <person name="Rahn T."/>
            <person name="Kunzel S."/>
            <person name="Keller A."/>
            <person name="Neulinger S.C."/>
        </authorList>
    </citation>
    <scope>NUCLEOTIDE SEQUENCE [LARGE SCALE GENOMIC DNA]</scope>
    <source>
        <strain evidence="4 5">DSM 6210</strain>
    </source>
</reference>
<keyword evidence="3" id="KW-1133">Transmembrane helix</keyword>
<feature type="coiled-coil region" evidence="1">
    <location>
        <begin position="98"/>
        <end position="132"/>
    </location>
</feature>
<name>A0ABS1CFJ0_9GAMM</name>
<gene>
    <name evidence="4" type="ORF">CKO31_07945</name>
</gene>